<dbReference type="PANTHER" id="PTHR46103:SF1">
    <property type="entry name" value="RRNA METHYLTRANSFERASE 1, MITOCHONDRIAL"/>
    <property type="match status" value="1"/>
</dbReference>
<keyword evidence="3" id="KW-0698">rRNA processing</keyword>
<dbReference type="AlphaFoldDB" id="A0A1V9XZZ3"/>
<proteinExistence type="inferred from homology"/>
<dbReference type="InterPro" id="IPR047261">
    <property type="entry name" value="MRM1_MeTrfase_dom"/>
</dbReference>
<evidence type="ECO:0000256" key="1">
    <source>
        <dbReference type="ARBA" id="ARBA00004173"/>
    </source>
</evidence>
<evidence type="ECO:0000256" key="5">
    <source>
        <dbReference type="ARBA" id="ARBA00022679"/>
    </source>
</evidence>
<keyword evidence="4 12" id="KW-0489">Methyltransferase</keyword>
<sequence length="331" mass="36703">MLQKIVARLSLRLPKPDAPVRNAQSLASEKKQATIQKEATTENKPKSNVKQKPNKSAAEKNPSVESMHKRVWPKQYRDTLFGIHPVEMCLNERKRKMHKIFCSKIKEDEVVNENLARILRKAQAQNIPVRHVHPFQMNVMTNRAVHQGIALQASPLNPISWSNAMEAFGRSDDSGQLCIYLDRITDPMNMGSILRTAVFLGINGIFVPTSNSCRISPVVAKASAGASECAPLYSVEDPPKFLTFLQRLGWDIVGSDEGCVPYTDCKVTPRNRLIVLGNESHGVNEDLVSFLTTTVSIPGFNQQISSLNVSVATGILLSHFAKTKQQFSGSK</sequence>
<dbReference type="InterPro" id="IPR029064">
    <property type="entry name" value="Ribosomal_eL30-like_sf"/>
</dbReference>
<dbReference type="InterPro" id="IPR013123">
    <property type="entry name" value="SpoU_subst-bd"/>
</dbReference>
<evidence type="ECO:0000256" key="8">
    <source>
        <dbReference type="ARBA" id="ARBA00023128"/>
    </source>
</evidence>
<dbReference type="InterPro" id="IPR029028">
    <property type="entry name" value="Alpha/beta_knot_MTases"/>
</dbReference>
<comment type="similarity">
    <text evidence="2">Belongs to the class IV-like SAM-binding methyltransferase superfamily. RNA methyltransferase TrmH family.</text>
</comment>
<protein>
    <recommendedName>
        <fullName evidence="9">rRNA methyltransferase 1, mitochondrial</fullName>
    </recommendedName>
</protein>
<dbReference type="Pfam" id="PF00588">
    <property type="entry name" value="SpoU_methylase"/>
    <property type="match status" value="1"/>
</dbReference>
<keyword evidence="7" id="KW-0809">Transit peptide</keyword>
<name>A0A1V9XZZ3_9ACAR</name>
<evidence type="ECO:0000256" key="2">
    <source>
        <dbReference type="ARBA" id="ARBA00007228"/>
    </source>
</evidence>
<feature type="compositionally biased region" description="Polar residues" evidence="10">
    <location>
        <begin position="22"/>
        <end position="38"/>
    </location>
</feature>
<dbReference type="EMBL" id="MNPL01001564">
    <property type="protein sequence ID" value="OQR79039.1"/>
    <property type="molecule type" value="Genomic_DNA"/>
</dbReference>
<comment type="subcellular location">
    <subcellularLocation>
        <location evidence="1">Mitochondrion</location>
    </subcellularLocation>
</comment>
<comment type="caution">
    <text evidence="12">The sequence shown here is derived from an EMBL/GenBank/DDBJ whole genome shotgun (WGS) entry which is preliminary data.</text>
</comment>
<dbReference type="SUPFAM" id="SSF75217">
    <property type="entry name" value="alpha/beta knot"/>
    <property type="match status" value="1"/>
</dbReference>
<dbReference type="CDD" id="cd18105">
    <property type="entry name" value="SpoU-like_MRM1"/>
    <property type="match status" value="1"/>
</dbReference>
<dbReference type="GO" id="GO:0005739">
    <property type="term" value="C:mitochondrion"/>
    <property type="evidence" value="ECO:0007669"/>
    <property type="project" value="UniProtKB-SubCell"/>
</dbReference>
<dbReference type="Gene3D" id="3.40.1280.10">
    <property type="match status" value="1"/>
</dbReference>
<evidence type="ECO:0000256" key="3">
    <source>
        <dbReference type="ARBA" id="ARBA00022552"/>
    </source>
</evidence>
<evidence type="ECO:0000256" key="6">
    <source>
        <dbReference type="ARBA" id="ARBA00022691"/>
    </source>
</evidence>
<dbReference type="InParanoid" id="A0A1V9XZZ3"/>
<evidence type="ECO:0000313" key="12">
    <source>
        <dbReference type="EMBL" id="OQR79039.1"/>
    </source>
</evidence>
<evidence type="ECO:0000256" key="9">
    <source>
        <dbReference type="ARBA" id="ARBA00034881"/>
    </source>
</evidence>
<dbReference type="InterPro" id="IPR047182">
    <property type="entry name" value="MRM1"/>
</dbReference>
<dbReference type="InterPro" id="IPR001537">
    <property type="entry name" value="SpoU_MeTrfase"/>
</dbReference>
<dbReference type="STRING" id="418985.A0A1V9XZZ3"/>
<dbReference type="Pfam" id="PF08032">
    <property type="entry name" value="SpoU_sub_bind"/>
    <property type="match status" value="1"/>
</dbReference>
<evidence type="ECO:0000313" key="13">
    <source>
        <dbReference type="Proteomes" id="UP000192247"/>
    </source>
</evidence>
<dbReference type="SMART" id="SM00967">
    <property type="entry name" value="SpoU_sub_bind"/>
    <property type="match status" value="1"/>
</dbReference>
<dbReference type="GO" id="GO:0016435">
    <property type="term" value="F:rRNA (guanine) methyltransferase activity"/>
    <property type="evidence" value="ECO:0007669"/>
    <property type="project" value="TreeGrafter"/>
</dbReference>
<feature type="domain" description="RNA 2-O ribose methyltransferase substrate binding" evidence="11">
    <location>
        <begin position="79"/>
        <end position="159"/>
    </location>
</feature>
<reference evidence="12" key="1">
    <citation type="journal article" date="2017" name="Gigascience">
        <title>Draft genome of the honey bee ectoparasitic mite, Tropilaelaps mercedesae, is shaped by the parasitic life history.</title>
        <authorList>
            <person name="Dong X."/>
            <person name="Armstrong S.D."/>
            <person name="Xia D."/>
            <person name="Makepeace B.L."/>
            <person name="Darby A.C."/>
            <person name="Kadowaki T."/>
        </authorList>
    </citation>
    <scope>NUCLEOTIDE SEQUENCE [LARGE SCALE GENOMIC DNA]</scope>
    <source>
        <strain evidence="12">Wuxi-XJTLU</strain>
    </source>
</reference>
<evidence type="ECO:0000256" key="7">
    <source>
        <dbReference type="ARBA" id="ARBA00022946"/>
    </source>
</evidence>
<organism evidence="12 13">
    <name type="scientific">Tropilaelaps mercedesae</name>
    <dbReference type="NCBI Taxonomy" id="418985"/>
    <lineage>
        <taxon>Eukaryota</taxon>
        <taxon>Metazoa</taxon>
        <taxon>Ecdysozoa</taxon>
        <taxon>Arthropoda</taxon>
        <taxon>Chelicerata</taxon>
        <taxon>Arachnida</taxon>
        <taxon>Acari</taxon>
        <taxon>Parasitiformes</taxon>
        <taxon>Mesostigmata</taxon>
        <taxon>Gamasina</taxon>
        <taxon>Dermanyssoidea</taxon>
        <taxon>Laelapidae</taxon>
        <taxon>Tropilaelaps</taxon>
    </lineage>
</organism>
<dbReference type="Gene3D" id="3.30.1330.30">
    <property type="match status" value="1"/>
</dbReference>
<dbReference type="GO" id="GO:0003723">
    <property type="term" value="F:RNA binding"/>
    <property type="evidence" value="ECO:0007669"/>
    <property type="project" value="InterPro"/>
</dbReference>
<dbReference type="InterPro" id="IPR029026">
    <property type="entry name" value="tRNA_m1G_MTases_N"/>
</dbReference>
<accession>A0A1V9XZZ3</accession>
<keyword evidence="13" id="KW-1185">Reference proteome</keyword>
<dbReference type="OrthoDB" id="6506923at2759"/>
<keyword evidence="5 12" id="KW-0808">Transferase</keyword>
<keyword evidence="8" id="KW-0496">Mitochondrion</keyword>
<evidence type="ECO:0000259" key="11">
    <source>
        <dbReference type="SMART" id="SM00967"/>
    </source>
</evidence>
<keyword evidence="6" id="KW-0949">S-adenosyl-L-methionine</keyword>
<feature type="region of interest" description="Disordered" evidence="10">
    <location>
        <begin position="16"/>
        <end position="68"/>
    </location>
</feature>
<dbReference type="Proteomes" id="UP000192247">
    <property type="component" value="Unassembled WGS sequence"/>
</dbReference>
<evidence type="ECO:0000256" key="4">
    <source>
        <dbReference type="ARBA" id="ARBA00022603"/>
    </source>
</evidence>
<dbReference type="SUPFAM" id="SSF55315">
    <property type="entry name" value="L30e-like"/>
    <property type="match status" value="1"/>
</dbReference>
<evidence type="ECO:0000256" key="10">
    <source>
        <dbReference type="SAM" id="MobiDB-lite"/>
    </source>
</evidence>
<dbReference type="PANTHER" id="PTHR46103">
    <property type="entry name" value="RRNA METHYLTRANSFERASE 1, MITOCHONDRIAL"/>
    <property type="match status" value="1"/>
</dbReference>
<gene>
    <name evidence="12" type="ORF">BIW11_06012</name>
</gene>